<evidence type="ECO:0000313" key="5">
    <source>
        <dbReference type="Proteomes" id="UP001159405"/>
    </source>
</evidence>
<organism evidence="4 5">
    <name type="scientific">Porites lobata</name>
    <dbReference type="NCBI Taxonomy" id="104759"/>
    <lineage>
        <taxon>Eukaryota</taxon>
        <taxon>Metazoa</taxon>
        <taxon>Cnidaria</taxon>
        <taxon>Anthozoa</taxon>
        <taxon>Hexacorallia</taxon>
        <taxon>Scleractinia</taxon>
        <taxon>Fungiina</taxon>
        <taxon>Poritidae</taxon>
        <taxon>Porites</taxon>
    </lineage>
</organism>
<evidence type="ECO:0000256" key="1">
    <source>
        <dbReference type="SAM" id="MobiDB-lite"/>
    </source>
</evidence>
<feature type="domain" description="CTHRC1 C-terminal" evidence="3">
    <location>
        <begin position="195"/>
        <end position="324"/>
    </location>
</feature>
<name>A0ABN8NLV6_9CNID</name>
<evidence type="ECO:0000259" key="3">
    <source>
        <dbReference type="Pfam" id="PF25815"/>
    </source>
</evidence>
<dbReference type="InterPro" id="IPR057873">
    <property type="entry name" value="CTHRC1_C"/>
</dbReference>
<feature type="compositionally biased region" description="Low complexity" evidence="1">
    <location>
        <begin position="38"/>
        <end position="52"/>
    </location>
</feature>
<dbReference type="Proteomes" id="UP001159405">
    <property type="component" value="Unassembled WGS sequence"/>
</dbReference>
<dbReference type="InterPro" id="IPR008160">
    <property type="entry name" value="Collagen"/>
</dbReference>
<reference evidence="4 5" key="1">
    <citation type="submission" date="2022-05" db="EMBL/GenBank/DDBJ databases">
        <authorList>
            <consortium name="Genoscope - CEA"/>
            <person name="William W."/>
        </authorList>
    </citation>
    <scope>NUCLEOTIDE SEQUENCE [LARGE SCALE GENOMIC DNA]</scope>
</reference>
<feature type="signal peptide" evidence="2">
    <location>
        <begin position="1"/>
        <end position="17"/>
    </location>
</feature>
<evidence type="ECO:0000313" key="4">
    <source>
        <dbReference type="EMBL" id="CAH3114482.1"/>
    </source>
</evidence>
<feature type="compositionally biased region" description="Basic and acidic residues" evidence="1">
    <location>
        <begin position="129"/>
        <end position="149"/>
    </location>
</feature>
<dbReference type="PANTHER" id="PTHR24023:SF1082">
    <property type="entry name" value="COLLAGEN TRIPLE HELIX REPEAT"/>
    <property type="match status" value="1"/>
</dbReference>
<keyword evidence="2" id="KW-0732">Signal</keyword>
<protein>
    <recommendedName>
        <fullName evidence="3">CTHRC1 C-terminal domain-containing protein</fullName>
    </recommendedName>
</protein>
<comment type="caution">
    <text evidence="4">The sequence shown here is derived from an EMBL/GenBank/DDBJ whole genome shotgun (WGS) entry which is preliminary data.</text>
</comment>
<feature type="region of interest" description="Disordered" evidence="1">
    <location>
        <begin position="26"/>
        <end position="190"/>
    </location>
</feature>
<dbReference type="PANTHER" id="PTHR24023">
    <property type="entry name" value="COLLAGEN ALPHA"/>
    <property type="match status" value="1"/>
</dbReference>
<dbReference type="Pfam" id="PF01391">
    <property type="entry name" value="Collagen"/>
    <property type="match status" value="1"/>
</dbReference>
<accession>A0ABN8NLV6</accession>
<dbReference type="InterPro" id="IPR050149">
    <property type="entry name" value="Collagen_superfamily"/>
</dbReference>
<proteinExistence type="predicted"/>
<feature type="chain" id="PRO_5046648883" description="CTHRC1 C-terminal domain-containing protein" evidence="2">
    <location>
        <begin position="18"/>
        <end position="332"/>
    </location>
</feature>
<dbReference type="Pfam" id="PF25815">
    <property type="entry name" value="CTHRC1_C"/>
    <property type="match status" value="1"/>
</dbReference>
<evidence type="ECO:0000256" key="2">
    <source>
        <dbReference type="SAM" id="SignalP"/>
    </source>
</evidence>
<keyword evidence="5" id="KW-1185">Reference proteome</keyword>
<dbReference type="EMBL" id="CALNXK010000027">
    <property type="protein sequence ID" value="CAH3114482.1"/>
    <property type="molecule type" value="Genomic_DNA"/>
</dbReference>
<feature type="compositionally biased region" description="Low complexity" evidence="1">
    <location>
        <begin position="110"/>
        <end position="120"/>
    </location>
</feature>
<sequence length="332" mass="34254">MLSLLMLLLAIMTTVMATGDNEQSAQTTQCPSLCYGSPGAPGRDGAPGAPGNDGRDGSDGSPGTPGRDGAPGAPGNDGRDGSDGSPGTPGRDGAPGAPGNDGRNDGPDGSDGSPGTPGRDGAPGAPGYDGRDGSDGYDGAKGDKGDRGLQGKTGSQGPPGDKGPGGVKGEEGAKGETGAQGPSGQNCELGPMPFKNWKECAWDNLDDQKDSGLIKGCSFTKIFSDTSLHVYWTGTLRIYKCNRCCKRWYFTFNGNECSGPLPIDGVVYMQTGRDKDLLRVRHIEGHCNNIPKGKVFVGFWIGNCPGYGYADGNTGWNSVSRIFVEEVPKPQD</sequence>
<gene>
    <name evidence="4" type="ORF">PLOB_00022931</name>
</gene>